<organism evidence="1 2">
    <name type="scientific">Trifolium medium</name>
    <dbReference type="NCBI Taxonomy" id="97028"/>
    <lineage>
        <taxon>Eukaryota</taxon>
        <taxon>Viridiplantae</taxon>
        <taxon>Streptophyta</taxon>
        <taxon>Embryophyta</taxon>
        <taxon>Tracheophyta</taxon>
        <taxon>Spermatophyta</taxon>
        <taxon>Magnoliopsida</taxon>
        <taxon>eudicotyledons</taxon>
        <taxon>Gunneridae</taxon>
        <taxon>Pentapetalae</taxon>
        <taxon>rosids</taxon>
        <taxon>fabids</taxon>
        <taxon>Fabales</taxon>
        <taxon>Fabaceae</taxon>
        <taxon>Papilionoideae</taxon>
        <taxon>50 kb inversion clade</taxon>
        <taxon>NPAAA clade</taxon>
        <taxon>Hologalegina</taxon>
        <taxon>IRL clade</taxon>
        <taxon>Trifolieae</taxon>
        <taxon>Trifolium</taxon>
    </lineage>
</organism>
<evidence type="ECO:0000313" key="1">
    <source>
        <dbReference type="EMBL" id="MCI44323.1"/>
    </source>
</evidence>
<dbReference type="Proteomes" id="UP000265520">
    <property type="component" value="Unassembled WGS sequence"/>
</dbReference>
<comment type="caution">
    <text evidence="1">The sequence shown here is derived from an EMBL/GenBank/DDBJ whole genome shotgun (WGS) entry which is preliminary data.</text>
</comment>
<dbReference type="AlphaFoldDB" id="A0A392S5V0"/>
<evidence type="ECO:0000313" key="2">
    <source>
        <dbReference type="Proteomes" id="UP000265520"/>
    </source>
</evidence>
<keyword evidence="2" id="KW-1185">Reference proteome</keyword>
<proteinExistence type="predicted"/>
<reference evidence="1 2" key="1">
    <citation type="journal article" date="2018" name="Front. Plant Sci.">
        <title>Red Clover (Trifolium pratense) and Zigzag Clover (T. medium) - A Picture of Genomic Similarities and Differences.</title>
        <authorList>
            <person name="Dluhosova J."/>
            <person name="Istvanek J."/>
            <person name="Nedelnik J."/>
            <person name="Repkova J."/>
        </authorList>
    </citation>
    <scope>NUCLEOTIDE SEQUENCE [LARGE SCALE GENOMIC DNA]</scope>
    <source>
        <strain evidence="2">cv. 10/8</strain>
        <tissue evidence="1">Leaf</tissue>
    </source>
</reference>
<name>A0A392S5V0_9FABA</name>
<protein>
    <submittedName>
        <fullName evidence="1">Uncharacterized protein</fullName>
    </submittedName>
</protein>
<dbReference type="EMBL" id="LXQA010329095">
    <property type="protein sequence ID" value="MCI44323.1"/>
    <property type="molecule type" value="Genomic_DNA"/>
</dbReference>
<sequence length="85" mass="9197">MCSGLGHELAQIPSCSVSRANEPARYNELRHLLGLTRQSSCSTQRAKNPARISHPAASPACSYKLGHVLPRIYSLPRITGQLITG</sequence>
<accession>A0A392S5V0</accession>